<dbReference type="RefSeq" id="WP_170199213.1">
    <property type="nucleotide sequence ID" value="NZ_JBIUBA010000004.1"/>
</dbReference>
<evidence type="ECO:0000313" key="1">
    <source>
        <dbReference type="EMBL" id="RKT68519.1"/>
    </source>
</evidence>
<dbReference type="InterPro" id="IPR026487">
    <property type="entry name" value="CHP04141"/>
</dbReference>
<dbReference type="Proteomes" id="UP000272729">
    <property type="component" value="Unassembled WGS sequence"/>
</dbReference>
<accession>A0A495X4R9</accession>
<evidence type="ECO:0000313" key="2">
    <source>
        <dbReference type="Proteomes" id="UP000272729"/>
    </source>
</evidence>
<gene>
    <name evidence="1" type="ORF">DFJ66_1711</name>
</gene>
<name>A0A495X4R9_9PSEU</name>
<organism evidence="1 2">
    <name type="scientific">Saccharothrix variisporea</name>
    <dbReference type="NCBI Taxonomy" id="543527"/>
    <lineage>
        <taxon>Bacteria</taxon>
        <taxon>Bacillati</taxon>
        <taxon>Actinomycetota</taxon>
        <taxon>Actinomycetes</taxon>
        <taxon>Pseudonocardiales</taxon>
        <taxon>Pseudonocardiaceae</taxon>
        <taxon>Saccharothrix</taxon>
    </lineage>
</organism>
<dbReference type="NCBIfam" id="TIGR04141">
    <property type="entry name" value="TIGR04141 family sporadically distributed protein"/>
    <property type="match status" value="1"/>
</dbReference>
<comment type="caution">
    <text evidence="1">The sequence shown here is derived from an EMBL/GenBank/DDBJ whole genome shotgun (WGS) entry which is preliminary data.</text>
</comment>
<dbReference type="EMBL" id="RBXR01000001">
    <property type="protein sequence ID" value="RKT68519.1"/>
    <property type="molecule type" value="Genomic_DNA"/>
</dbReference>
<dbReference type="AlphaFoldDB" id="A0A495X4R9"/>
<keyword evidence="2" id="KW-1185">Reference proteome</keyword>
<protein>
    <submittedName>
        <fullName evidence="1">Uncharacterized protein (TIGR04141 family)</fullName>
    </submittedName>
</protein>
<dbReference type="Pfam" id="PF19614">
    <property type="entry name" value="DUF6119"/>
    <property type="match status" value="1"/>
</dbReference>
<sequence length="531" mass="59794">MRITLYLLKSQVELAQATLRGYEHFRSRALVPPPDGSMEWLLFVRDTPAHEVTWFDYLSPIVASSEERPPTSKSAGAVLLVKAHGRVFAVTFGTGFHAIDHADVEPDFGLKVTANCIAANSLTLAEARGLGKGKRNAMSRLALPGAMFALGLLTDEEWIRKFGGQVVIDGFARSAKGADSLQLDFDETFALAELTTKLRRALDLYESMSYRDHFPFLDYFRRETDKERIAELDARIAECMRARDPEVGFAMPDEVEVVADAYRVSRYRREVPLSQLITEDVYSAIDTLDGWQDPLQCVKIRPLDAAGQPIGSKEDLRRYVVGLVRREVDGTCQDYAVTAGAWFRVDRAYAELVDRYLADHILDLTDELGLPEWDDEYLTAHVEGKYGEDRYNRHSCRQRGYALLDQDFYRGSAGERVEICDQLTPDKKLICVKRMDGSDKMSHLFQQGSVSAQLIVSNDDYKAKLMAKLHELDPAAEFGEPSDWTVVYAIATGRPGPLKKSMYFFTRAALRTHAQSIRSMGFKVAIAKIDR</sequence>
<reference evidence="1 2" key="1">
    <citation type="submission" date="2018-10" db="EMBL/GenBank/DDBJ databases">
        <title>Sequencing the genomes of 1000 actinobacteria strains.</title>
        <authorList>
            <person name="Klenk H.-P."/>
        </authorList>
    </citation>
    <scope>NUCLEOTIDE SEQUENCE [LARGE SCALE GENOMIC DNA]</scope>
    <source>
        <strain evidence="1 2">DSM 43911</strain>
    </source>
</reference>
<proteinExistence type="predicted"/>